<evidence type="ECO:0000256" key="3">
    <source>
        <dbReference type="ARBA" id="ARBA00022801"/>
    </source>
</evidence>
<dbReference type="Proteomes" id="UP000178622">
    <property type="component" value="Unassembled WGS sequence"/>
</dbReference>
<reference evidence="8" key="1">
    <citation type="submission" date="2016-09" db="EMBL/GenBank/DDBJ databases">
        <title>Draft genome sequence of a novel species of the family Streptococcaceae isolated from flowers.</title>
        <authorList>
            <person name="Chuah L.-O."/>
            <person name="Yap K.-P."/>
            <person name="Thong K.L."/>
            <person name="Liong M.T."/>
            <person name="Ahmad R."/>
            <person name="Rusul G."/>
        </authorList>
    </citation>
    <scope>NUCLEOTIDE SEQUENCE [LARGE SCALE GENOMIC DNA]</scope>
    <source>
        <strain evidence="8">DF1</strain>
    </source>
</reference>
<keyword evidence="1" id="KW-0690">Ribosome biogenesis</keyword>
<evidence type="ECO:0000256" key="4">
    <source>
        <dbReference type="ARBA" id="ARBA00022807"/>
    </source>
</evidence>
<keyword evidence="3" id="KW-0378">Hydrolase</keyword>
<dbReference type="InterPro" id="IPR007422">
    <property type="entry name" value="Peptidase_Prp"/>
</dbReference>
<dbReference type="InterPro" id="IPR036764">
    <property type="entry name" value="Peptidase_Prp_sf"/>
</dbReference>
<evidence type="ECO:0000256" key="6">
    <source>
        <dbReference type="ARBA" id="ARBA00044538"/>
    </source>
</evidence>
<dbReference type="GO" id="GO:0006508">
    <property type="term" value="P:proteolysis"/>
    <property type="evidence" value="ECO:0007669"/>
    <property type="project" value="UniProtKB-KW"/>
</dbReference>
<comment type="caution">
    <text evidence="7">The sequence shown here is derived from an EMBL/GenBank/DDBJ whole genome shotgun (WGS) entry which is preliminary data.</text>
</comment>
<proteinExistence type="inferred from homology"/>
<evidence type="ECO:0000256" key="1">
    <source>
        <dbReference type="ARBA" id="ARBA00022517"/>
    </source>
</evidence>
<keyword evidence="8" id="KW-1185">Reference proteome</keyword>
<dbReference type="CDD" id="cd16332">
    <property type="entry name" value="Prp-like"/>
    <property type="match status" value="1"/>
</dbReference>
<dbReference type="RefSeq" id="WP_070791975.1">
    <property type="nucleotide sequence ID" value="NZ_MKIR01000012.1"/>
</dbReference>
<dbReference type="EMBL" id="MKIR01000012">
    <property type="protein sequence ID" value="OFI49456.1"/>
    <property type="molecule type" value="Genomic_DNA"/>
</dbReference>
<dbReference type="Gene3D" id="3.30.70.1490">
    <property type="entry name" value="Cysteine protease Prp"/>
    <property type="match status" value="1"/>
</dbReference>
<gene>
    <name evidence="7" type="ORF">BG261_02445</name>
</gene>
<sequence length="105" mass="11756">MIKVEINKKQGKIVSYEISGHAMSGDFGHDIVCSAVSVLGITTCNGIENLTDVQPLYEMEDGYLYIEMPTDIDEEQDKVAQILLQNFEFAIKDVIAEYGEFVKFA</sequence>
<protein>
    <recommendedName>
        <fullName evidence="6">Ribosomal processing cysteine protease Prp</fullName>
    </recommendedName>
</protein>
<dbReference type="SUPFAM" id="SSF118010">
    <property type="entry name" value="TM1457-like"/>
    <property type="match status" value="1"/>
</dbReference>
<organism evidence="7 8">
    <name type="scientific">Floricoccus tropicus</name>
    <dbReference type="NCBI Taxonomy" id="1859473"/>
    <lineage>
        <taxon>Bacteria</taxon>
        <taxon>Bacillati</taxon>
        <taxon>Bacillota</taxon>
        <taxon>Bacilli</taxon>
        <taxon>Lactobacillales</taxon>
        <taxon>Streptococcaceae</taxon>
        <taxon>Floricoccus</taxon>
    </lineage>
</organism>
<dbReference type="PANTHER" id="PTHR39178:SF1">
    <property type="entry name" value="RIBOSOMAL-PROCESSING CYSTEINE PROTEASE PRP"/>
    <property type="match status" value="1"/>
</dbReference>
<dbReference type="GO" id="GO:0042254">
    <property type="term" value="P:ribosome biogenesis"/>
    <property type="evidence" value="ECO:0007669"/>
    <property type="project" value="UniProtKB-KW"/>
</dbReference>
<name>A0A1E8GN69_9LACT</name>
<dbReference type="AlphaFoldDB" id="A0A1E8GN69"/>
<evidence type="ECO:0000256" key="2">
    <source>
        <dbReference type="ARBA" id="ARBA00022670"/>
    </source>
</evidence>
<dbReference type="STRING" id="1859473.BG261_02445"/>
<comment type="similarity">
    <text evidence="5">Belongs to the Prp family.</text>
</comment>
<keyword evidence="2" id="KW-0645">Protease</keyword>
<accession>A0A1E8GN69</accession>
<keyword evidence="4" id="KW-0788">Thiol protease</keyword>
<dbReference type="PANTHER" id="PTHR39178">
    <property type="entry name" value="HYPOTHETICAL RIBOSOME-ASSOCIATED PROTEIN"/>
    <property type="match status" value="1"/>
</dbReference>
<dbReference type="GO" id="GO:0008234">
    <property type="term" value="F:cysteine-type peptidase activity"/>
    <property type="evidence" value="ECO:0007669"/>
    <property type="project" value="UniProtKB-KW"/>
</dbReference>
<dbReference type="OrthoDB" id="48998at2"/>
<evidence type="ECO:0000256" key="5">
    <source>
        <dbReference type="ARBA" id="ARBA00044503"/>
    </source>
</evidence>
<evidence type="ECO:0000313" key="8">
    <source>
        <dbReference type="Proteomes" id="UP000178622"/>
    </source>
</evidence>
<dbReference type="Pfam" id="PF04327">
    <property type="entry name" value="Peptidase_Prp"/>
    <property type="match status" value="1"/>
</dbReference>
<evidence type="ECO:0000313" key="7">
    <source>
        <dbReference type="EMBL" id="OFI49456.1"/>
    </source>
</evidence>